<keyword evidence="4" id="KW-0479">Metal-binding</keyword>
<dbReference type="Pfam" id="PF08443">
    <property type="entry name" value="RimK"/>
    <property type="match status" value="1"/>
</dbReference>
<dbReference type="InterPro" id="IPR011761">
    <property type="entry name" value="ATP-grasp"/>
</dbReference>
<evidence type="ECO:0000259" key="11">
    <source>
        <dbReference type="PROSITE" id="PS50975"/>
    </source>
</evidence>
<evidence type="ECO:0000256" key="5">
    <source>
        <dbReference type="ARBA" id="ARBA00022741"/>
    </source>
</evidence>
<dbReference type="GO" id="GO:0009432">
    <property type="term" value="P:SOS response"/>
    <property type="evidence" value="ECO:0007669"/>
    <property type="project" value="TreeGrafter"/>
</dbReference>
<evidence type="ECO:0000256" key="9">
    <source>
        <dbReference type="ARBA" id="ARBA00023211"/>
    </source>
</evidence>
<evidence type="ECO:0000256" key="3">
    <source>
        <dbReference type="ARBA" id="ARBA00022598"/>
    </source>
</evidence>
<evidence type="ECO:0000313" key="12">
    <source>
        <dbReference type="EMBL" id="TXF90367.1"/>
    </source>
</evidence>
<evidence type="ECO:0000256" key="2">
    <source>
        <dbReference type="ARBA" id="ARBA00001946"/>
    </source>
</evidence>
<gene>
    <name evidence="12" type="ORF">FUA23_06140</name>
</gene>
<dbReference type="RefSeq" id="WP_147929849.1">
    <property type="nucleotide sequence ID" value="NZ_VOXD01000007.1"/>
</dbReference>
<dbReference type="FunFam" id="3.30.470.20:FF:000058">
    <property type="entry name" value="Alpha-aminoadipate--LysW ligase LysX protein"/>
    <property type="match status" value="1"/>
</dbReference>
<evidence type="ECO:0000256" key="6">
    <source>
        <dbReference type="ARBA" id="ARBA00022840"/>
    </source>
</evidence>
<keyword evidence="9" id="KW-0464">Manganese</keyword>
<accession>A0A5C7FGH3</accession>
<evidence type="ECO:0000256" key="4">
    <source>
        <dbReference type="ARBA" id="ARBA00022723"/>
    </source>
</evidence>
<evidence type="ECO:0000256" key="1">
    <source>
        <dbReference type="ARBA" id="ARBA00001936"/>
    </source>
</evidence>
<dbReference type="AlphaFoldDB" id="A0A5C7FGH3"/>
<dbReference type="InterPro" id="IPR041107">
    <property type="entry name" value="Rimk_N"/>
</dbReference>
<dbReference type="NCBIfam" id="TIGR00768">
    <property type="entry name" value="rimK_fam"/>
    <property type="match status" value="1"/>
</dbReference>
<dbReference type="InterPro" id="IPR004666">
    <property type="entry name" value="Rp_bS6_RimK/Lys_biosynth_LsyX"/>
</dbReference>
<comment type="cofactor">
    <cofactor evidence="1">
        <name>Mn(2+)</name>
        <dbReference type="ChEBI" id="CHEBI:29035"/>
    </cofactor>
</comment>
<keyword evidence="13" id="KW-1185">Reference proteome</keyword>
<keyword evidence="3 12" id="KW-0436">Ligase</keyword>
<keyword evidence="7" id="KW-0460">Magnesium</keyword>
<comment type="cofactor">
    <cofactor evidence="2">
        <name>Mg(2+)</name>
        <dbReference type="ChEBI" id="CHEBI:18420"/>
    </cofactor>
</comment>
<keyword evidence="5 10" id="KW-0547">Nucleotide-binding</keyword>
<keyword evidence="6 10" id="KW-0067">ATP-binding</keyword>
<dbReference type="SUPFAM" id="SSF56059">
    <property type="entry name" value="Glutathione synthetase ATP-binding domain-like"/>
    <property type="match status" value="1"/>
</dbReference>
<proteinExistence type="predicted"/>
<dbReference type="InterPro" id="IPR013651">
    <property type="entry name" value="ATP-grasp_RimK-type"/>
</dbReference>
<dbReference type="EMBL" id="VOXD01000007">
    <property type="protein sequence ID" value="TXF90367.1"/>
    <property type="molecule type" value="Genomic_DNA"/>
</dbReference>
<dbReference type="Pfam" id="PF18030">
    <property type="entry name" value="Rimk_N"/>
    <property type="match status" value="1"/>
</dbReference>
<evidence type="ECO:0000313" key="13">
    <source>
        <dbReference type="Proteomes" id="UP000321907"/>
    </source>
</evidence>
<dbReference type="Proteomes" id="UP000321907">
    <property type="component" value="Unassembled WGS sequence"/>
</dbReference>
<reference evidence="12 13" key="1">
    <citation type="submission" date="2019-08" db="EMBL/GenBank/DDBJ databases">
        <title>Lewinella sp. strain SSH13 Genome sequencing and assembly.</title>
        <authorList>
            <person name="Kim I."/>
        </authorList>
    </citation>
    <scope>NUCLEOTIDE SEQUENCE [LARGE SCALE GENOMIC DNA]</scope>
    <source>
        <strain evidence="12 13">SSH13</strain>
    </source>
</reference>
<name>A0A5C7FGH3_9BACT</name>
<dbReference type="GO" id="GO:0005737">
    <property type="term" value="C:cytoplasm"/>
    <property type="evidence" value="ECO:0007669"/>
    <property type="project" value="TreeGrafter"/>
</dbReference>
<organism evidence="12 13">
    <name type="scientific">Neolewinella aurantiaca</name>
    <dbReference type="NCBI Taxonomy" id="2602767"/>
    <lineage>
        <taxon>Bacteria</taxon>
        <taxon>Pseudomonadati</taxon>
        <taxon>Bacteroidota</taxon>
        <taxon>Saprospiria</taxon>
        <taxon>Saprospirales</taxon>
        <taxon>Lewinellaceae</taxon>
        <taxon>Neolewinella</taxon>
    </lineage>
</organism>
<evidence type="ECO:0000256" key="10">
    <source>
        <dbReference type="PROSITE-ProRule" id="PRU00409"/>
    </source>
</evidence>
<dbReference type="PANTHER" id="PTHR21621">
    <property type="entry name" value="RIBOSOMAL PROTEIN S6 MODIFICATION PROTEIN"/>
    <property type="match status" value="1"/>
</dbReference>
<dbReference type="GO" id="GO:0018169">
    <property type="term" value="F:ribosomal S6-glutamic acid ligase activity"/>
    <property type="evidence" value="ECO:0007669"/>
    <property type="project" value="TreeGrafter"/>
</dbReference>
<dbReference type="GO" id="GO:0005524">
    <property type="term" value="F:ATP binding"/>
    <property type="evidence" value="ECO:0007669"/>
    <property type="project" value="UniProtKB-UniRule"/>
</dbReference>
<dbReference type="OrthoDB" id="3865600at2"/>
<dbReference type="Gene3D" id="3.40.50.20">
    <property type="match status" value="1"/>
</dbReference>
<evidence type="ECO:0000256" key="7">
    <source>
        <dbReference type="ARBA" id="ARBA00022842"/>
    </source>
</evidence>
<dbReference type="GO" id="GO:0006412">
    <property type="term" value="P:translation"/>
    <property type="evidence" value="ECO:0007669"/>
    <property type="project" value="UniProtKB-KW"/>
</dbReference>
<dbReference type="PANTHER" id="PTHR21621:SF7">
    <property type="entry name" value="RIBOSOMAL PROTEIN BS6--L-GLUTAMATE LIGASE"/>
    <property type="match status" value="1"/>
</dbReference>
<protein>
    <submittedName>
        <fullName evidence="12">RimK family alpha-L-glutamate ligase</fullName>
    </submittedName>
</protein>
<dbReference type="GO" id="GO:0046872">
    <property type="term" value="F:metal ion binding"/>
    <property type="evidence" value="ECO:0007669"/>
    <property type="project" value="UniProtKB-KW"/>
</dbReference>
<keyword evidence="8" id="KW-0648">Protein biosynthesis</keyword>
<evidence type="ECO:0000256" key="8">
    <source>
        <dbReference type="ARBA" id="ARBA00022917"/>
    </source>
</evidence>
<dbReference type="Gene3D" id="3.30.470.20">
    <property type="entry name" value="ATP-grasp fold, B domain"/>
    <property type="match status" value="1"/>
</dbReference>
<dbReference type="PROSITE" id="PS50975">
    <property type="entry name" value="ATP_GRASP"/>
    <property type="match status" value="1"/>
</dbReference>
<comment type="caution">
    <text evidence="12">The sequence shown here is derived from an EMBL/GenBank/DDBJ whole genome shotgun (WGS) entry which is preliminary data.</text>
</comment>
<sequence length="297" mass="31780">MTINIFSRGPSLYSTQRLVEAGVERGHQTTVVDHGLCSPSLGEHGPSLLLNGTPIPKPDVSIPRIGANITNRGAAIIRQLEVLKVPTTISANGLLLARDKMSCLQVLAGNGVQVPGTVLCFTLHEVRRAGKTMGSYPIVVKLLESTHGVGVALAHTPYQLERIAEGFLRLQDRVILQEFIAESDGRDIRAFVVGNEVVAAMERKAGPDEFRANMHRGATARQVELSAEDEALAIRAAKIVGVEVAGVDLIPSNRGHLIMEVNASPGLEGIETHTGIDIAGVIVEYAVNKAFKLDLNL</sequence>
<dbReference type="Gene3D" id="3.30.1490.20">
    <property type="entry name" value="ATP-grasp fold, A domain"/>
    <property type="match status" value="1"/>
</dbReference>
<dbReference type="InterPro" id="IPR013815">
    <property type="entry name" value="ATP_grasp_subdomain_1"/>
</dbReference>
<feature type="domain" description="ATP-grasp" evidence="11">
    <location>
        <begin position="104"/>
        <end position="287"/>
    </location>
</feature>